<reference evidence="1 2" key="1">
    <citation type="submission" date="2017-01" db="EMBL/GenBank/DDBJ databases">
        <title>The cable genome- insights into the physiology and evolution of filamentous bacteria capable of sulfide oxidation via long distance electron transfer.</title>
        <authorList>
            <person name="Schreiber L."/>
            <person name="Bjerg J.T."/>
            <person name="Boggild A."/>
            <person name="Van De Vossenberg J."/>
            <person name="Meysman F."/>
            <person name="Nielsen L.P."/>
            <person name="Schramm A."/>
            <person name="Kjeldsen K.U."/>
        </authorList>
    </citation>
    <scope>NUCLEOTIDE SEQUENCE [LARGE SCALE GENOMIC DNA]</scope>
    <source>
        <strain evidence="1">MCF</strain>
    </source>
</reference>
<dbReference type="GO" id="GO:0008233">
    <property type="term" value="F:peptidase activity"/>
    <property type="evidence" value="ECO:0007669"/>
    <property type="project" value="UniProtKB-KW"/>
</dbReference>
<keyword evidence="2" id="KW-1185">Reference proteome</keyword>
<keyword evidence="1" id="KW-0378">Hydrolase</keyword>
<dbReference type="Proteomes" id="UP000287853">
    <property type="component" value="Unassembled WGS sequence"/>
</dbReference>
<protein>
    <submittedName>
        <fullName evidence="1">Collagenase-like protease, PrtC family</fullName>
    </submittedName>
</protein>
<dbReference type="AlphaFoldDB" id="A0A3S3QD36"/>
<name>A0A3S3QD36_9BACT</name>
<evidence type="ECO:0000313" key="1">
    <source>
        <dbReference type="EMBL" id="RWX44337.1"/>
    </source>
</evidence>
<organism evidence="1 2">
    <name type="scientific">Candidatus Electrothrix aarhusensis</name>
    <dbReference type="NCBI Taxonomy" id="1859131"/>
    <lineage>
        <taxon>Bacteria</taxon>
        <taxon>Pseudomonadati</taxon>
        <taxon>Thermodesulfobacteriota</taxon>
        <taxon>Desulfobulbia</taxon>
        <taxon>Desulfobulbales</taxon>
        <taxon>Desulfobulbaceae</taxon>
        <taxon>Candidatus Electrothrix</taxon>
    </lineage>
</organism>
<comment type="caution">
    <text evidence="1">The sequence shown here is derived from an EMBL/GenBank/DDBJ whole genome shotgun (WGS) entry which is preliminary data.</text>
</comment>
<dbReference type="GO" id="GO:0006508">
    <property type="term" value="P:proteolysis"/>
    <property type="evidence" value="ECO:0007669"/>
    <property type="project" value="UniProtKB-KW"/>
</dbReference>
<keyword evidence="1" id="KW-0645">Protease</keyword>
<dbReference type="EMBL" id="MTKO01000097">
    <property type="protein sequence ID" value="RWX44337.1"/>
    <property type="molecule type" value="Genomic_DNA"/>
</dbReference>
<gene>
    <name evidence="1" type="ORF">H206_01856</name>
</gene>
<proteinExistence type="predicted"/>
<evidence type="ECO:0000313" key="2">
    <source>
        <dbReference type="Proteomes" id="UP000287853"/>
    </source>
</evidence>
<accession>A0A3S3QD36</accession>
<sequence length="359" mass="40477">MTPFLDVPFLPEEAYIHFINSNSAHIDSIHFSLMGAKRLDNRVDPKSIDNLDTIIRMVEQVKVKNKYLLLNSIFYGPDLLTKNEHLTHLIDCIDKCVNAGVVKGIIYCDQFLLQSLSIEAPGLAKSLEAIPGTNTMLDSQAKISSHLDYIGETNFQLPSKLTLDRSLNRDFEKLTDTVNWCRQGYPEIKIELLANEGCLPFCPYRNSHDAYIALGNHEGDDNSSRINEKFGCRQLLDKQPYRLLQSPFIRPEDVDSYLGQADLILLSGRAQGLDFLKKTVSAYVAKSHDGNLLELLDSMNWLGDQLYIENSALSFDFANMLSVCDNHCSSCGFCMELFRAIARPLNQDQGKRKTEAITV</sequence>